<evidence type="ECO:0008006" key="2">
    <source>
        <dbReference type="Google" id="ProtNLM"/>
    </source>
</evidence>
<name>A0A0F9C754_9ZZZZ</name>
<feature type="non-terminal residue" evidence="1">
    <location>
        <position position="1"/>
    </location>
</feature>
<evidence type="ECO:0000313" key="1">
    <source>
        <dbReference type="EMBL" id="KKL45019.1"/>
    </source>
</evidence>
<accession>A0A0F9C754</accession>
<reference evidence="1" key="1">
    <citation type="journal article" date="2015" name="Nature">
        <title>Complex archaea that bridge the gap between prokaryotes and eukaryotes.</title>
        <authorList>
            <person name="Spang A."/>
            <person name="Saw J.H."/>
            <person name="Jorgensen S.L."/>
            <person name="Zaremba-Niedzwiedzka K."/>
            <person name="Martijn J."/>
            <person name="Lind A.E."/>
            <person name="van Eijk R."/>
            <person name="Schleper C."/>
            <person name="Guy L."/>
            <person name="Ettema T.J."/>
        </authorList>
    </citation>
    <scope>NUCLEOTIDE SEQUENCE</scope>
</reference>
<dbReference type="AlphaFoldDB" id="A0A0F9C754"/>
<sequence>KAIEEQQKGKTSVIIINTMSFINLLLEAGAECRSMGRVRWLDCRTGEPWRHPSNTTVFVLRGKEAPMPVDTVGDPWIGVDLDGTLAYYDGWKGPDHIGEPIDAMVARVTVWISQGKRVKIFTARASLPSQIPPIQEWLRKHGMPFLEITNVKDMGMTELWDDRCVQVIPNTGKPVTFKRR</sequence>
<dbReference type="SUPFAM" id="SSF56784">
    <property type="entry name" value="HAD-like"/>
    <property type="match status" value="1"/>
</dbReference>
<comment type="caution">
    <text evidence="1">The sequence shown here is derived from an EMBL/GenBank/DDBJ whole genome shotgun (WGS) entry which is preliminary data.</text>
</comment>
<proteinExistence type="predicted"/>
<dbReference type="EMBL" id="LAZR01034540">
    <property type="protein sequence ID" value="KKL45019.1"/>
    <property type="molecule type" value="Genomic_DNA"/>
</dbReference>
<dbReference type="Gene3D" id="3.40.50.1000">
    <property type="entry name" value="HAD superfamily/HAD-like"/>
    <property type="match status" value="1"/>
</dbReference>
<gene>
    <name evidence="1" type="ORF">LCGC14_2359890</name>
</gene>
<protein>
    <recommendedName>
        <fullName evidence="2">Polynucleotide kinase</fullName>
    </recommendedName>
</protein>
<organism evidence="1">
    <name type="scientific">marine sediment metagenome</name>
    <dbReference type="NCBI Taxonomy" id="412755"/>
    <lineage>
        <taxon>unclassified sequences</taxon>
        <taxon>metagenomes</taxon>
        <taxon>ecological metagenomes</taxon>
    </lineage>
</organism>
<dbReference type="InterPro" id="IPR036412">
    <property type="entry name" value="HAD-like_sf"/>
</dbReference>
<dbReference type="InterPro" id="IPR023214">
    <property type="entry name" value="HAD_sf"/>
</dbReference>